<evidence type="ECO:0000256" key="7">
    <source>
        <dbReference type="ARBA" id="ARBA00022837"/>
    </source>
</evidence>
<keyword evidence="7" id="KW-0106">Calcium</keyword>
<dbReference type="InterPro" id="IPR016090">
    <property type="entry name" value="PLA2-like_dom"/>
</dbReference>
<dbReference type="GO" id="GO:0005576">
    <property type="term" value="C:extracellular region"/>
    <property type="evidence" value="ECO:0007669"/>
    <property type="project" value="UniProtKB-SubCell"/>
</dbReference>
<feature type="domain" description="Phospholipase A2-like central" evidence="12">
    <location>
        <begin position="149"/>
        <end position="275"/>
    </location>
</feature>
<evidence type="ECO:0000256" key="9">
    <source>
        <dbReference type="ARBA" id="ARBA00023157"/>
    </source>
</evidence>
<name>A0A8T0B731_SILME</name>
<evidence type="ECO:0000259" key="12">
    <source>
        <dbReference type="SMART" id="SM00085"/>
    </source>
</evidence>
<keyword evidence="8" id="KW-0443">Lipid metabolism</keyword>
<dbReference type="GO" id="GO:0046872">
    <property type="term" value="F:metal ion binding"/>
    <property type="evidence" value="ECO:0007669"/>
    <property type="project" value="UniProtKB-KW"/>
</dbReference>
<evidence type="ECO:0000256" key="1">
    <source>
        <dbReference type="ARBA" id="ARBA00001913"/>
    </source>
</evidence>
<gene>
    <name evidence="13" type="ORF">HF521_002232</name>
</gene>
<comment type="caution">
    <text evidence="13">The sequence shown here is derived from an EMBL/GenBank/DDBJ whole genome shotgun (WGS) entry which is preliminary data.</text>
</comment>
<dbReference type="PROSITE" id="PS00118">
    <property type="entry name" value="PA2_HIS"/>
    <property type="match status" value="1"/>
</dbReference>
<evidence type="ECO:0000256" key="6">
    <source>
        <dbReference type="ARBA" id="ARBA00022801"/>
    </source>
</evidence>
<dbReference type="GO" id="GO:0050482">
    <property type="term" value="P:arachidonate secretion"/>
    <property type="evidence" value="ECO:0007669"/>
    <property type="project" value="InterPro"/>
</dbReference>
<feature type="compositionally biased region" description="Low complexity" evidence="10">
    <location>
        <begin position="433"/>
        <end position="443"/>
    </location>
</feature>
<dbReference type="Pfam" id="PF05826">
    <property type="entry name" value="Phospholip_A2_2"/>
    <property type="match status" value="2"/>
</dbReference>
<keyword evidence="14" id="KW-1185">Reference proteome</keyword>
<dbReference type="GO" id="GO:0006644">
    <property type="term" value="P:phospholipid metabolic process"/>
    <property type="evidence" value="ECO:0007669"/>
    <property type="project" value="InterPro"/>
</dbReference>
<dbReference type="InterPro" id="IPR033113">
    <property type="entry name" value="PLA2_histidine"/>
</dbReference>
<feature type="signal peptide" evidence="11">
    <location>
        <begin position="1"/>
        <end position="23"/>
    </location>
</feature>
<sequence>MNGHCLYLVIVCLVSVLIDFSAAIHLGISARDSNSCFWINSISNGQTHYMFLHQTTVGKERSFVLFDSIWSKENSLVDCIASSNRAVIKSFSSKCWNASDKPDGHFNISMLVEPDGPCVAVGQSPELRKPVRRTRDLQSMDRNIINRNNGESFQKLKRSKRAWLVPGTLWCGSGNKASNFSDLGLFEETDKCCREHDHCEQTIASFGFGYGVFNTNFFTLSHCDCDSKFRRCLHNVNDRMSNMVGYGYFNLLKMQCFEFSQRIECSERTWWGMCKHTQMSTYALLKEATDYNSTSEEVNDKLDLSIHHTVSFGDLTVTNDLVMPSDIVTKEANEKHSSVSVPERISVTVNKFQESGALEKTIDSTKTQTTDTQRVKTTDLPQTQTTDSPESETTDSVHTQTDSPMTQTTEAPKTDPTDSSIKATTDSLRTDSPDSTISTITESAEIPQIRITDSSKPQTDSPKMETNFSKTLASGSTNLHIHPEIYTRQKEKLDLCESYKDLDTCSYQIPPLREKFGLHNAEHATLYHCNCTARLARVLAEEDEVDKVHFWLLDFVSQSCFFLPQDCTGSESCSTSFSSHDAPLIERWSKGAAVWRHLAAPRRKAKRLNSKRSKRKDSPVRLHRKCLRMHSKLHHPKTPKKEVMQTVQ</sequence>
<evidence type="ECO:0000313" key="13">
    <source>
        <dbReference type="EMBL" id="KAF7701067.1"/>
    </source>
</evidence>
<comment type="cofactor">
    <cofactor evidence="1">
        <name>Ca(2+)</name>
        <dbReference type="ChEBI" id="CHEBI:29108"/>
    </cofactor>
</comment>
<evidence type="ECO:0000256" key="11">
    <source>
        <dbReference type="SAM" id="SignalP"/>
    </source>
</evidence>
<evidence type="ECO:0000313" key="14">
    <source>
        <dbReference type="Proteomes" id="UP000606274"/>
    </source>
</evidence>
<dbReference type="EC" id="3.1.1.4" evidence="3"/>
<keyword evidence="9" id="KW-1015">Disulfide bond</keyword>
<proteinExistence type="predicted"/>
<dbReference type="Gene3D" id="1.20.90.10">
    <property type="entry name" value="Phospholipase A2 domain"/>
    <property type="match status" value="2"/>
</dbReference>
<evidence type="ECO:0000256" key="2">
    <source>
        <dbReference type="ARBA" id="ARBA00004613"/>
    </source>
</evidence>
<feature type="chain" id="PRO_5035844835" description="phospholipase A2" evidence="11">
    <location>
        <begin position="24"/>
        <end position="648"/>
    </location>
</feature>
<dbReference type="EMBL" id="JABFDY010000011">
    <property type="protein sequence ID" value="KAF7701067.1"/>
    <property type="molecule type" value="Genomic_DNA"/>
</dbReference>
<feature type="compositionally biased region" description="Low complexity" evidence="10">
    <location>
        <begin position="378"/>
        <end position="388"/>
    </location>
</feature>
<accession>A0A8T0B731</accession>
<organism evidence="13 14">
    <name type="scientific">Silurus meridionalis</name>
    <name type="common">Southern catfish</name>
    <name type="synonym">Silurus soldatovi meridionalis</name>
    <dbReference type="NCBI Taxonomy" id="175797"/>
    <lineage>
        <taxon>Eukaryota</taxon>
        <taxon>Metazoa</taxon>
        <taxon>Chordata</taxon>
        <taxon>Craniata</taxon>
        <taxon>Vertebrata</taxon>
        <taxon>Euteleostomi</taxon>
        <taxon>Actinopterygii</taxon>
        <taxon>Neopterygii</taxon>
        <taxon>Teleostei</taxon>
        <taxon>Ostariophysi</taxon>
        <taxon>Siluriformes</taxon>
        <taxon>Siluridae</taxon>
        <taxon>Silurus</taxon>
    </lineage>
</organism>
<dbReference type="InterPro" id="IPR036444">
    <property type="entry name" value="PLipase_A2_dom_sf"/>
</dbReference>
<dbReference type="PANTHER" id="PTHR12253">
    <property type="entry name" value="RH14732P"/>
    <property type="match status" value="1"/>
</dbReference>
<keyword evidence="5" id="KW-0479">Metal-binding</keyword>
<feature type="region of interest" description="Disordered" evidence="10">
    <location>
        <begin position="360"/>
        <end position="465"/>
    </location>
</feature>
<dbReference type="AlphaFoldDB" id="A0A8T0B731"/>
<feature type="compositionally biased region" description="Polar residues" evidence="10">
    <location>
        <begin position="451"/>
        <end position="465"/>
    </location>
</feature>
<evidence type="ECO:0000256" key="4">
    <source>
        <dbReference type="ARBA" id="ARBA00022525"/>
    </source>
</evidence>
<dbReference type="Proteomes" id="UP000606274">
    <property type="component" value="Unassembled WGS sequence"/>
</dbReference>
<comment type="subcellular location">
    <subcellularLocation>
        <location evidence="2">Secreted</location>
    </subcellularLocation>
</comment>
<keyword evidence="11" id="KW-0732">Signal</keyword>
<dbReference type="CDD" id="cd04704">
    <property type="entry name" value="PLA2_bee_venom_like"/>
    <property type="match status" value="1"/>
</dbReference>
<dbReference type="FunFam" id="1.20.90.10:FF:000002">
    <property type="entry name" value="Phospholipase A2 group III"/>
    <property type="match status" value="1"/>
</dbReference>
<keyword evidence="6" id="KW-0378">Hydrolase</keyword>
<evidence type="ECO:0000256" key="5">
    <source>
        <dbReference type="ARBA" id="ARBA00022723"/>
    </source>
</evidence>
<dbReference type="OrthoDB" id="10059604at2759"/>
<dbReference type="GO" id="GO:0004623">
    <property type="term" value="F:phospholipase A2 activity"/>
    <property type="evidence" value="ECO:0007669"/>
    <property type="project" value="UniProtKB-EC"/>
</dbReference>
<protein>
    <recommendedName>
        <fullName evidence="3">phospholipase A2</fullName>
        <ecNumber evidence="3">3.1.1.4</ecNumber>
    </recommendedName>
</protein>
<evidence type="ECO:0000256" key="10">
    <source>
        <dbReference type="SAM" id="MobiDB-lite"/>
    </source>
</evidence>
<evidence type="ECO:0000256" key="3">
    <source>
        <dbReference type="ARBA" id="ARBA00013278"/>
    </source>
</evidence>
<dbReference type="SUPFAM" id="SSF48619">
    <property type="entry name" value="Phospholipase A2, PLA2"/>
    <property type="match status" value="1"/>
</dbReference>
<feature type="compositionally biased region" description="Polar residues" evidence="10">
    <location>
        <begin position="396"/>
        <end position="427"/>
    </location>
</feature>
<evidence type="ECO:0000256" key="8">
    <source>
        <dbReference type="ARBA" id="ARBA00023098"/>
    </source>
</evidence>
<dbReference type="SMART" id="SM00085">
    <property type="entry name" value="PA2c"/>
    <property type="match status" value="1"/>
</dbReference>
<reference evidence="13" key="1">
    <citation type="submission" date="2020-08" db="EMBL/GenBank/DDBJ databases">
        <title>Chromosome-level assembly of Southern catfish (Silurus meridionalis) provides insights into visual adaptation to the nocturnal and benthic lifestyles.</title>
        <authorList>
            <person name="Zhang Y."/>
            <person name="Wang D."/>
            <person name="Peng Z."/>
        </authorList>
    </citation>
    <scope>NUCLEOTIDE SEQUENCE</scope>
    <source>
        <strain evidence="13">SWU-2019-XX</strain>
        <tissue evidence="13">Muscle</tissue>
    </source>
</reference>
<keyword evidence="4" id="KW-0964">Secreted</keyword>